<dbReference type="Proteomes" id="UP000265926">
    <property type="component" value="Unassembled WGS sequence"/>
</dbReference>
<feature type="transmembrane region" description="Helical" evidence="1">
    <location>
        <begin position="158"/>
        <end position="176"/>
    </location>
</feature>
<dbReference type="SUPFAM" id="SSF103481">
    <property type="entry name" value="Multidrug resistance efflux transporter EmrE"/>
    <property type="match status" value="1"/>
</dbReference>
<dbReference type="Pfam" id="PF00892">
    <property type="entry name" value="EamA"/>
    <property type="match status" value="2"/>
</dbReference>
<dbReference type="PANTHER" id="PTHR22911:SF137">
    <property type="entry name" value="SOLUTE CARRIER FAMILY 35 MEMBER G2-RELATED"/>
    <property type="match status" value="1"/>
</dbReference>
<dbReference type="EMBL" id="QWGR01000013">
    <property type="protein sequence ID" value="RIJ46601.1"/>
    <property type="molecule type" value="Genomic_DNA"/>
</dbReference>
<comment type="caution">
    <text evidence="3">The sequence shown here is derived from an EMBL/GenBank/DDBJ whole genome shotgun (WGS) entry which is preliminary data.</text>
</comment>
<sequence>MWVALALISAVLLGLYDVLKKLSLNGNAVLPVLFLSTITAAVTVAPFVVGSVFFPDLFQSIQMYVPPVSAHEHLLIFIKSVIVVGSWIFAFHAMKNLPITIISPIRATGPIWTLIGAILIFHEHLNLLQWTGVAITLVFFYLLSTAGKLEGINFKRNVWVFCIIAATLLGAASGLFDKYLLRRIDRLAVQAWFSFYQVVVMLPAIALFRWRNPQQERPPFEWRWSIPLIAIFLLFADYMYFYALSIPDSMISIVSALRRGGVLVAFSVGAILFREHNIKRKGIYLLGILLGILIISYGSR</sequence>
<keyword evidence="1" id="KW-1133">Transmembrane helix</keyword>
<feature type="transmembrane region" description="Helical" evidence="1">
    <location>
        <begin position="127"/>
        <end position="146"/>
    </location>
</feature>
<feature type="transmembrane region" description="Helical" evidence="1">
    <location>
        <begin position="282"/>
        <end position="299"/>
    </location>
</feature>
<keyword evidence="1" id="KW-0472">Membrane</keyword>
<gene>
    <name evidence="3" type="ORF">D1614_18195</name>
</gene>
<feature type="transmembrane region" description="Helical" evidence="1">
    <location>
        <begin position="188"/>
        <end position="210"/>
    </location>
</feature>
<evidence type="ECO:0000256" key="1">
    <source>
        <dbReference type="SAM" id="Phobius"/>
    </source>
</evidence>
<dbReference type="InterPro" id="IPR037185">
    <property type="entry name" value="EmrE-like"/>
</dbReference>
<feature type="transmembrane region" description="Helical" evidence="1">
    <location>
        <begin position="30"/>
        <end position="54"/>
    </location>
</feature>
<dbReference type="OrthoDB" id="1003630at2"/>
<proteinExistence type="predicted"/>
<reference evidence="3 4" key="1">
    <citation type="submission" date="2018-08" db="EMBL/GenBank/DDBJ databases">
        <title>Pallidiluteibacterium maritimus gen. nov., sp. nov., isolated from coastal sediment.</title>
        <authorList>
            <person name="Zhou L.Y."/>
        </authorList>
    </citation>
    <scope>NUCLEOTIDE SEQUENCE [LARGE SCALE GENOMIC DNA]</scope>
    <source>
        <strain evidence="3 4">XSD2</strain>
    </source>
</reference>
<dbReference type="GO" id="GO:0016020">
    <property type="term" value="C:membrane"/>
    <property type="evidence" value="ECO:0007669"/>
    <property type="project" value="InterPro"/>
</dbReference>
<dbReference type="InterPro" id="IPR000620">
    <property type="entry name" value="EamA_dom"/>
</dbReference>
<keyword evidence="1" id="KW-0812">Transmembrane</keyword>
<feature type="transmembrane region" description="Helical" evidence="1">
    <location>
        <begin position="249"/>
        <end position="273"/>
    </location>
</feature>
<keyword evidence="4" id="KW-1185">Reference proteome</keyword>
<feature type="transmembrane region" description="Helical" evidence="1">
    <location>
        <begin position="222"/>
        <end position="243"/>
    </location>
</feature>
<feature type="domain" description="EamA" evidence="2">
    <location>
        <begin position="2"/>
        <end position="144"/>
    </location>
</feature>
<feature type="transmembrane region" description="Helical" evidence="1">
    <location>
        <begin position="74"/>
        <end position="94"/>
    </location>
</feature>
<dbReference type="RefSeq" id="WP_119439409.1">
    <property type="nucleotide sequence ID" value="NZ_QWGR01000013.1"/>
</dbReference>
<dbReference type="Gene3D" id="1.10.3730.20">
    <property type="match status" value="1"/>
</dbReference>
<name>A0A399SWR6_9BACT</name>
<evidence type="ECO:0000313" key="3">
    <source>
        <dbReference type="EMBL" id="RIJ46601.1"/>
    </source>
</evidence>
<feature type="domain" description="EamA" evidence="2">
    <location>
        <begin position="159"/>
        <end position="296"/>
    </location>
</feature>
<protein>
    <submittedName>
        <fullName evidence="3">EamA family transporter</fullName>
    </submittedName>
</protein>
<accession>A0A399SWR6</accession>
<dbReference type="AlphaFoldDB" id="A0A399SWR6"/>
<organism evidence="3 4">
    <name type="scientific">Maribellus luteus</name>
    <dbReference type="NCBI Taxonomy" id="2305463"/>
    <lineage>
        <taxon>Bacteria</taxon>
        <taxon>Pseudomonadati</taxon>
        <taxon>Bacteroidota</taxon>
        <taxon>Bacteroidia</taxon>
        <taxon>Marinilabiliales</taxon>
        <taxon>Prolixibacteraceae</taxon>
        <taxon>Maribellus</taxon>
    </lineage>
</organism>
<evidence type="ECO:0000259" key="2">
    <source>
        <dbReference type="Pfam" id="PF00892"/>
    </source>
</evidence>
<evidence type="ECO:0000313" key="4">
    <source>
        <dbReference type="Proteomes" id="UP000265926"/>
    </source>
</evidence>
<dbReference type="PANTHER" id="PTHR22911">
    <property type="entry name" value="ACYL-MALONYL CONDENSING ENZYME-RELATED"/>
    <property type="match status" value="1"/>
</dbReference>